<reference evidence="2" key="2">
    <citation type="submission" date="2015-01" db="EMBL/GenBank/DDBJ databases">
        <title>Evolutionary Origins and Diversification of the Mycorrhizal Mutualists.</title>
        <authorList>
            <consortium name="DOE Joint Genome Institute"/>
            <consortium name="Mycorrhizal Genomics Consortium"/>
            <person name="Kohler A."/>
            <person name="Kuo A."/>
            <person name="Nagy L.G."/>
            <person name="Floudas D."/>
            <person name="Copeland A."/>
            <person name="Barry K.W."/>
            <person name="Cichocki N."/>
            <person name="Veneault-Fourrey C."/>
            <person name="LaButti K."/>
            <person name="Lindquist E.A."/>
            <person name="Lipzen A."/>
            <person name="Lundell T."/>
            <person name="Morin E."/>
            <person name="Murat C."/>
            <person name="Riley R."/>
            <person name="Ohm R."/>
            <person name="Sun H."/>
            <person name="Tunlid A."/>
            <person name="Henrissat B."/>
            <person name="Grigoriev I.V."/>
            <person name="Hibbett D.S."/>
            <person name="Martin F."/>
        </authorList>
    </citation>
    <scope>NUCLEOTIDE SEQUENCE [LARGE SCALE GENOMIC DNA]</scope>
    <source>
        <strain evidence="2">Foug A</strain>
    </source>
</reference>
<protein>
    <submittedName>
        <fullName evidence="1">Uncharacterized protein</fullName>
    </submittedName>
</protein>
<evidence type="ECO:0000313" key="2">
    <source>
        <dbReference type="Proteomes" id="UP000053989"/>
    </source>
</evidence>
<keyword evidence="2" id="KW-1185">Reference proteome</keyword>
<accession>A0A0C3D4J7</accession>
<dbReference type="Proteomes" id="UP000053989">
    <property type="component" value="Unassembled WGS sequence"/>
</dbReference>
<dbReference type="EMBL" id="KN822129">
    <property type="protein sequence ID" value="KIM55695.1"/>
    <property type="molecule type" value="Genomic_DNA"/>
</dbReference>
<name>A0A0C3D4J7_9AGAM</name>
<reference evidence="1 2" key="1">
    <citation type="submission" date="2014-04" db="EMBL/GenBank/DDBJ databases">
        <authorList>
            <consortium name="DOE Joint Genome Institute"/>
            <person name="Kuo A."/>
            <person name="Kohler A."/>
            <person name="Nagy L.G."/>
            <person name="Floudas D."/>
            <person name="Copeland A."/>
            <person name="Barry K.W."/>
            <person name="Cichocki N."/>
            <person name="Veneault-Fourrey C."/>
            <person name="LaButti K."/>
            <person name="Lindquist E.A."/>
            <person name="Lipzen A."/>
            <person name="Lundell T."/>
            <person name="Morin E."/>
            <person name="Murat C."/>
            <person name="Sun H."/>
            <person name="Tunlid A."/>
            <person name="Henrissat B."/>
            <person name="Grigoriev I.V."/>
            <person name="Hibbett D.S."/>
            <person name="Martin F."/>
            <person name="Nordberg H.P."/>
            <person name="Cantor M.N."/>
            <person name="Hua S.X."/>
        </authorList>
    </citation>
    <scope>NUCLEOTIDE SEQUENCE [LARGE SCALE GENOMIC DNA]</scope>
    <source>
        <strain evidence="1 2">Foug A</strain>
    </source>
</reference>
<evidence type="ECO:0000313" key="1">
    <source>
        <dbReference type="EMBL" id="KIM55695.1"/>
    </source>
</evidence>
<organism evidence="1 2">
    <name type="scientific">Scleroderma citrinum Foug A</name>
    <dbReference type="NCBI Taxonomy" id="1036808"/>
    <lineage>
        <taxon>Eukaryota</taxon>
        <taxon>Fungi</taxon>
        <taxon>Dikarya</taxon>
        <taxon>Basidiomycota</taxon>
        <taxon>Agaricomycotina</taxon>
        <taxon>Agaricomycetes</taxon>
        <taxon>Agaricomycetidae</taxon>
        <taxon>Boletales</taxon>
        <taxon>Sclerodermatineae</taxon>
        <taxon>Sclerodermataceae</taxon>
        <taxon>Scleroderma</taxon>
    </lineage>
</organism>
<dbReference type="InParanoid" id="A0A0C3D4J7"/>
<proteinExistence type="predicted"/>
<sequence>MANRLTMQNSNQSNMGIQVKWREQLHMVYHKRDENSTMNSFQRGIQKSWNRITKLGHKQPSTEGH</sequence>
<dbReference type="HOGENOM" id="CLU_2851014_0_0_1"/>
<dbReference type="AlphaFoldDB" id="A0A0C3D4J7"/>
<gene>
    <name evidence="1" type="ORF">SCLCIDRAFT_1220979</name>
</gene>